<dbReference type="FunFam" id="2.60.40.2700:FF:000001">
    <property type="entry name" value="Transmembrane protein"/>
    <property type="match status" value="1"/>
</dbReference>
<sequence length="677" mass="75297">MENGHDGKLAEKLSGLALNDNHCNNNDDSLSRAVKAIEAAEAVIQQQEEENSRLRSELQKKLELLEKYKVESVSNPYASAKEATNTILNGTLNAFSAAAAASDNNTGPALSHFSSPSTATSFSPTRYQLEGEYSSRLPQGLMPVPQVNNSNSIWKQDVPIKIREHEEEILQLRKQLAEFSIKEAQIRNEKYVLEKRIAYMRLAFDQQQQDLVDAASKALSYRQDIIEENIRLTYQLQAAQQERTTFVSSLLPLLAEYSLQPPVPDAQSIVSYVKVLFKHLQEKLIITESKLKDSQYQLAPWRSDVNHSNFAPQSPSHSLGPTLTASSKNGLELVPQPVFSHGKTQIVSDAQTDSNWDLPGQYQGGSGGGIVSKNLEPDDLGRYSPIASSNSEMDYPDAEGQQIEREPPSNWRSGNLPYTPAQDDPSSSYPPYLPPVLEEPSSSFSEAAEDDPLPAIEGLQISGEAYPGRELQACGYSINGTTSCNFEWVRHMEDGSVNYIEGAKQPNYLVTADDVDTYLAIEVQPLDNRKRKGELVKVFANDHKKITCDPEMQGHIEKTLHSGHASYKVLFTAGFLDIWEPATLAIKRDGYSIKCSGPNGPVVTEKFYPTTQIKITFEEPTEFTIFGSNGVQRVLRADNNSQDISCSRDTIVLTLRLFILRAGERRKGKKRGLFFNK</sequence>
<name>A0A0B0P7U5_GOSAR</name>
<dbReference type="Gene3D" id="2.60.40.2700">
    <property type="match status" value="1"/>
</dbReference>
<dbReference type="PANTHER" id="PTHR31149">
    <property type="entry name" value="EXPRESSED PROTEIN"/>
    <property type="match status" value="1"/>
</dbReference>
<evidence type="ECO:0000259" key="3">
    <source>
        <dbReference type="Pfam" id="PF23080"/>
    </source>
</evidence>
<keyword evidence="6" id="KW-1185">Reference proteome</keyword>
<dbReference type="PANTHER" id="PTHR31149:SF10">
    <property type="entry name" value="OS05G0100900 PROTEIN"/>
    <property type="match status" value="1"/>
</dbReference>
<reference evidence="6" key="1">
    <citation type="submission" date="2014-09" db="EMBL/GenBank/DDBJ databases">
        <authorList>
            <person name="Mudge J."/>
            <person name="Ramaraj T."/>
            <person name="Lindquist I.E."/>
            <person name="Bharti A.K."/>
            <person name="Sundararajan A."/>
            <person name="Cameron C.T."/>
            <person name="Woodward J.E."/>
            <person name="May G.D."/>
            <person name="Brubaker C."/>
            <person name="Broadhvest J."/>
            <person name="Wilkins T.A."/>
        </authorList>
    </citation>
    <scope>NUCLEOTIDE SEQUENCE</scope>
    <source>
        <strain evidence="6">cv. AKA8401</strain>
    </source>
</reference>
<dbReference type="InterPro" id="IPR055474">
    <property type="entry name" value="DUF7046"/>
</dbReference>
<dbReference type="EMBL" id="KN422791">
    <property type="protein sequence ID" value="KHG22778.1"/>
    <property type="molecule type" value="Genomic_DNA"/>
</dbReference>
<feature type="coiled-coil region" evidence="1">
    <location>
        <begin position="30"/>
        <end position="71"/>
    </location>
</feature>
<feature type="compositionally biased region" description="Low complexity" evidence="2">
    <location>
        <begin position="425"/>
        <end position="446"/>
    </location>
</feature>
<proteinExistence type="predicted"/>
<dbReference type="InterPro" id="IPR056284">
    <property type="entry name" value="AIR9-like_A9"/>
</dbReference>
<dbReference type="Proteomes" id="UP000032142">
    <property type="component" value="Unassembled WGS sequence"/>
</dbReference>
<feature type="domain" description="AIR9-like A9" evidence="4">
    <location>
        <begin position="457"/>
        <end position="538"/>
    </location>
</feature>
<accession>A0A0B0P7U5</accession>
<feature type="domain" description="DUF7046" evidence="3">
    <location>
        <begin position="570"/>
        <end position="670"/>
    </location>
</feature>
<protein>
    <submittedName>
        <fullName evidence="5">Tripartite motif-containing 29</fullName>
    </submittedName>
</protein>
<dbReference type="GO" id="GO:0005886">
    <property type="term" value="C:plasma membrane"/>
    <property type="evidence" value="ECO:0007669"/>
    <property type="project" value="TreeGrafter"/>
</dbReference>
<dbReference type="Pfam" id="PF23197">
    <property type="entry name" value="IG_AIR9"/>
    <property type="match status" value="1"/>
</dbReference>
<feature type="region of interest" description="Disordered" evidence="2">
    <location>
        <begin position="352"/>
        <end position="449"/>
    </location>
</feature>
<evidence type="ECO:0000256" key="1">
    <source>
        <dbReference type="SAM" id="Coils"/>
    </source>
</evidence>
<gene>
    <name evidence="5" type="ORF">F383_04977</name>
</gene>
<feature type="region of interest" description="Disordered" evidence="2">
    <location>
        <begin position="307"/>
        <end position="327"/>
    </location>
</feature>
<evidence type="ECO:0000259" key="4">
    <source>
        <dbReference type="Pfam" id="PF23197"/>
    </source>
</evidence>
<keyword evidence="1" id="KW-0175">Coiled coil</keyword>
<evidence type="ECO:0000313" key="5">
    <source>
        <dbReference type="EMBL" id="KHG22778.1"/>
    </source>
</evidence>
<evidence type="ECO:0000256" key="2">
    <source>
        <dbReference type="SAM" id="MobiDB-lite"/>
    </source>
</evidence>
<dbReference type="Pfam" id="PF23080">
    <property type="entry name" value="DUF7046"/>
    <property type="match status" value="1"/>
</dbReference>
<feature type="coiled-coil region" evidence="1">
    <location>
        <begin position="162"/>
        <end position="189"/>
    </location>
</feature>
<dbReference type="AlphaFoldDB" id="A0A0B0P7U5"/>
<evidence type="ECO:0000313" key="6">
    <source>
        <dbReference type="Proteomes" id="UP000032142"/>
    </source>
</evidence>
<organism evidence="5 6">
    <name type="scientific">Gossypium arboreum</name>
    <name type="common">Tree cotton</name>
    <name type="synonym">Gossypium nanking</name>
    <dbReference type="NCBI Taxonomy" id="29729"/>
    <lineage>
        <taxon>Eukaryota</taxon>
        <taxon>Viridiplantae</taxon>
        <taxon>Streptophyta</taxon>
        <taxon>Embryophyta</taxon>
        <taxon>Tracheophyta</taxon>
        <taxon>Spermatophyta</taxon>
        <taxon>Magnoliopsida</taxon>
        <taxon>eudicotyledons</taxon>
        <taxon>Gunneridae</taxon>
        <taxon>Pentapetalae</taxon>
        <taxon>rosids</taxon>
        <taxon>malvids</taxon>
        <taxon>Malvales</taxon>
        <taxon>Malvaceae</taxon>
        <taxon>Malvoideae</taxon>
        <taxon>Gossypium</taxon>
    </lineage>
</organism>